<protein>
    <recommendedName>
        <fullName evidence="2">HAUS augmin-like complex subunit 6 N-terminal domain-containing protein</fullName>
    </recommendedName>
</protein>
<dbReference type="OrthoDB" id="5575722at2759"/>
<feature type="region of interest" description="Disordered" evidence="1">
    <location>
        <begin position="341"/>
        <end position="362"/>
    </location>
</feature>
<dbReference type="GO" id="GO:0051225">
    <property type="term" value="P:spindle assembly"/>
    <property type="evidence" value="ECO:0007669"/>
    <property type="project" value="InterPro"/>
</dbReference>
<reference evidence="3 4" key="1">
    <citation type="journal article" date="2019" name="Plant Biotechnol. J.">
        <title>The red bayberry genome and genetic basis of sex determination.</title>
        <authorList>
            <person name="Jia H.M."/>
            <person name="Jia H.J."/>
            <person name="Cai Q.L."/>
            <person name="Wang Y."/>
            <person name="Zhao H.B."/>
            <person name="Yang W.F."/>
            <person name="Wang G.Y."/>
            <person name="Li Y.H."/>
            <person name="Zhan D.L."/>
            <person name="Shen Y.T."/>
            <person name="Niu Q.F."/>
            <person name="Chang L."/>
            <person name="Qiu J."/>
            <person name="Zhao L."/>
            <person name="Xie H.B."/>
            <person name="Fu W.Y."/>
            <person name="Jin J."/>
            <person name="Li X.W."/>
            <person name="Jiao Y."/>
            <person name="Zhou C.C."/>
            <person name="Tu T."/>
            <person name="Chai C.Y."/>
            <person name="Gao J.L."/>
            <person name="Fan L.J."/>
            <person name="van de Weg E."/>
            <person name="Wang J.Y."/>
            <person name="Gao Z.S."/>
        </authorList>
    </citation>
    <scope>NUCLEOTIDE SEQUENCE [LARGE SCALE GENOMIC DNA]</scope>
    <source>
        <tissue evidence="3">Leaves</tissue>
    </source>
</reference>
<dbReference type="AlphaFoldDB" id="A0A6A1VGT3"/>
<dbReference type="Pfam" id="PF14661">
    <property type="entry name" value="HAUS6_N"/>
    <property type="match status" value="1"/>
</dbReference>
<dbReference type="Proteomes" id="UP000516437">
    <property type="component" value="Chromosome 6"/>
</dbReference>
<dbReference type="InterPro" id="IPR026797">
    <property type="entry name" value="HAUS_6"/>
</dbReference>
<evidence type="ECO:0000259" key="2">
    <source>
        <dbReference type="Pfam" id="PF14661"/>
    </source>
</evidence>
<evidence type="ECO:0000313" key="4">
    <source>
        <dbReference type="Proteomes" id="UP000516437"/>
    </source>
</evidence>
<dbReference type="PANTHER" id="PTHR16151">
    <property type="entry name" value="HAUS AUGMIN-LIKE COMPLEX SUBUNIT 6"/>
    <property type="match status" value="1"/>
</dbReference>
<dbReference type="InterPro" id="IPR028163">
    <property type="entry name" value="HAUS_6_N"/>
</dbReference>
<feature type="compositionally biased region" description="Polar residues" evidence="1">
    <location>
        <begin position="562"/>
        <end position="576"/>
    </location>
</feature>
<organism evidence="3 4">
    <name type="scientific">Morella rubra</name>
    <name type="common">Chinese bayberry</name>
    <dbReference type="NCBI Taxonomy" id="262757"/>
    <lineage>
        <taxon>Eukaryota</taxon>
        <taxon>Viridiplantae</taxon>
        <taxon>Streptophyta</taxon>
        <taxon>Embryophyta</taxon>
        <taxon>Tracheophyta</taxon>
        <taxon>Spermatophyta</taxon>
        <taxon>Magnoliopsida</taxon>
        <taxon>eudicotyledons</taxon>
        <taxon>Gunneridae</taxon>
        <taxon>Pentapetalae</taxon>
        <taxon>rosids</taxon>
        <taxon>fabids</taxon>
        <taxon>Fagales</taxon>
        <taxon>Myricaceae</taxon>
        <taxon>Morella</taxon>
    </lineage>
</organism>
<feature type="compositionally biased region" description="Polar residues" evidence="1">
    <location>
        <begin position="475"/>
        <end position="491"/>
    </location>
</feature>
<feature type="region of interest" description="Disordered" evidence="1">
    <location>
        <begin position="395"/>
        <end position="418"/>
    </location>
</feature>
<comment type="caution">
    <text evidence="3">The sequence shown here is derived from an EMBL/GenBank/DDBJ whole genome shotgun (WGS) entry which is preliminary data.</text>
</comment>
<accession>A0A6A1VGT3</accession>
<evidence type="ECO:0000256" key="1">
    <source>
        <dbReference type="SAM" id="MobiDB-lite"/>
    </source>
</evidence>
<dbReference type="PANTHER" id="PTHR16151:SF2">
    <property type="entry name" value="HAUS AUGMIN-LIKE COMPLEX SUBUNIT 6"/>
    <property type="match status" value="1"/>
</dbReference>
<proteinExistence type="predicted"/>
<sequence>MDREKEREIELESAMYTNCLLLGLDPAVIGVGGSNGTPRVGLFRHSNPKLGEQLLYFILSSLRGPIQSAKDFDKVWPIFDSAQSRDFRKVVQAIISELESQGALPRSNSRVSSLATCCGPRFVELLWQLSLHALREVHRRTFAADIASNPLPASLTDVAFSHAATLLPVTKARIALERRRFLKNGETAVQRQAMWSNLAHEMTAEFRGLCAEEAYLQQELEKLHDLRNKVKMEGELWDDLVSSSSQNSHLVSKATRLWESILARKSQHEVLASGPIEDLIAHREHRYRISGSSLLAAMDQSSQVPYSDVLSVEPGDLPSMQMDDNEQSDGSYVSINREKLKKNADSSHTNVNDDTLSRVDDRSGRVQPTVDVAEIIRRWTHALQRIHKQSLHLAKANNGEGPEILRSAQDGDTSGHAESLAATLAEHQQHLASFQVLINQLKEVAPTIQKSISDCTEKVQCMSSTLPPMTRHRGQSTSPLQAQSSGRTLDSSTDDVAEVTMKMSTVLLDKVSASPTLKLPQLFSLTPNSSGKGGNMPKRNTLAQTNQMENFAERKSLEPPRASNQMENIPQDSDNSYVHNLKRSVREAALSVKTCNSESLQDSHSDESSEHFFVPLLTTEFSRLGPETKVSSLRSKRLFVSQTANSLLENRTPDGSVRSKYDEFPGMLNDLDSLHEYGSVNGFLSVSDSNCAASDTQRSFYDFEESQEQVFSPPLLMDASLLGDSYEDLLGMFFWPQAIPLEVGTFVFSLCLAQLSEAEKKVSRNLGTCVQILDSVKRGSPNPA</sequence>
<name>A0A6A1VGT3_9ROSI</name>
<dbReference type="GO" id="GO:0008017">
    <property type="term" value="F:microtubule binding"/>
    <property type="evidence" value="ECO:0007669"/>
    <property type="project" value="TreeGrafter"/>
</dbReference>
<feature type="domain" description="HAUS augmin-like complex subunit 6 N-terminal" evidence="2">
    <location>
        <begin position="15"/>
        <end position="259"/>
    </location>
</feature>
<feature type="region of interest" description="Disordered" evidence="1">
    <location>
        <begin position="466"/>
        <end position="494"/>
    </location>
</feature>
<keyword evidence="4" id="KW-1185">Reference proteome</keyword>
<dbReference type="EMBL" id="RXIC02000024">
    <property type="protein sequence ID" value="KAB1211795.1"/>
    <property type="molecule type" value="Genomic_DNA"/>
</dbReference>
<feature type="region of interest" description="Disordered" evidence="1">
    <location>
        <begin position="306"/>
        <end position="329"/>
    </location>
</feature>
<gene>
    <name evidence="3" type="ORF">CJ030_MR6G025596</name>
</gene>
<dbReference type="GO" id="GO:0070652">
    <property type="term" value="C:HAUS complex"/>
    <property type="evidence" value="ECO:0007669"/>
    <property type="project" value="InterPro"/>
</dbReference>
<dbReference type="GO" id="GO:1990498">
    <property type="term" value="C:mitotic spindle microtubule"/>
    <property type="evidence" value="ECO:0007669"/>
    <property type="project" value="TreeGrafter"/>
</dbReference>
<evidence type="ECO:0000313" key="3">
    <source>
        <dbReference type="EMBL" id="KAB1211795.1"/>
    </source>
</evidence>
<feature type="region of interest" description="Disordered" evidence="1">
    <location>
        <begin position="553"/>
        <end position="576"/>
    </location>
</feature>